<evidence type="ECO:0000256" key="5">
    <source>
        <dbReference type="ARBA" id="ARBA00022801"/>
    </source>
</evidence>
<dbReference type="GO" id="GO:0018104">
    <property type="term" value="P:peptidoglycan-protein cross-linking"/>
    <property type="evidence" value="ECO:0007669"/>
    <property type="project" value="TreeGrafter"/>
</dbReference>
<evidence type="ECO:0000256" key="4">
    <source>
        <dbReference type="ARBA" id="ARBA00022679"/>
    </source>
</evidence>
<evidence type="ECO:0000313" key="13">
    <source>
        <dbReference type="Proteomes" id="UP000410984"/>
    </source>
</evidence>
<dbReference type="GO" id="GO:0008360">
    <property type="term" value="P:regulation of cell shape"/>
    <property type="evidence" value="ECO:0007669"/>
    <property type="project" value="UniProtKB-UniRule"/>
</dbReference>
<organism evidence="12 13">
    <name type="scientific">Methylobacterium symbioticum</name>
    <dbReference type="NCBI Taxonomy" id="2584084"/>
    <lineage>
        <taxon>Bacteria</taxon>
        <taxon>Pseudomonadati</taxon>
        <taxon>Pseudomonadota</taxon>
        <taxon>Alphaproteobacteria</taxon>
        <taxon>Hyphomicrobiales</taxon>
        <taxon>Methylobacteriaceae</taxon>
        <taxon>Methylobacterium</taxon>
    </lineage>
</organism>
<keyword evidence="3" id="KW-0328">Glycosyltransferase</keyword>
<keyword evidence="8 9" id="KW-0961">Cell wall biogenesis/degradation</keyword>
<dbReference type="SUPFAM" id="SSF141523">
    <property type="entry name" value="L,D-transpeptidase catalytic domain-like"/>
    <property type="match status" value="1"/>
</dbReference>
<dbReference type="GO" id="GO:0071555">
    <property type="term" value="P:cell wall organization"/>
    <property type="evidence" value="ECO:0007669"/>
    <property type="project" value="UniProtKB-UniRule"/>
</dbReference>
<dbReference type="GO" id="GO:0016757">
    <property type="term" value="F:glycosyltransferase activity"/>
    <property type="evidence" value="ECO:0007669"/>
    <property type="project" value="UniProtKB-KW"/>
</dbReference>
<evidence type="ECO:0000256" key="9">
    <source>
        <dbReference type="PROSITE-ProRule" id="PRU01373"/>
    </source>
</evidence>
<dbReference type="InterPro" id="IPR038063">
    <property type="entry name" value="Transpep_catalytic_dom"/>
</dbReference>
<evidence type="ECO:0000256" key="8">
    <source>
        <dbReference type="ARBA" id="ARBA00023316"/>
    </source>
</evidence>
<evidence type="ECO:0000256" key="3">
    <source>
        <dbReference type="ARBA" id="ARBA00022676"/>
    </source>
</evidence>
<feature type="signal peptide" evidence="10">
    <location>
        <begin position="1"/>
        <end position="23"/>
    </location>
</feature>
<evidence type="ECO:0000256" key="6">
    <source>
        <dbReference type="ARBA" id="ARBA00022960"/>
    </source>
</evidence>
<dbReference type="InterPro" id="IPR050979">
    <property type="entry name" value="LD-transpeptidase"/>
</dbReference>
<feature type="active site" description="Proton donor/acceptor" evidence="9">
    <location>
        <position position="257"/>
    </location>
</feature>
<dbReference type="FunFam" id="2.40.440.10:FF:000002">
    <property type="entry name" value="L,D-transpeptidase ErfK/SrfK"/>
    <property type="match status" value="1"/>
</dbReference>
<evidence type="ECO:0000256" key="10">
    <source>
        <dbReference type="SAM" id="SignalP"/>
    </source>
</evidence>
<keyword evidence="10" id="KW-0732">Signal</keyword>
<dbReference type="PANTHER" id="PTHR30582">
    <property type="entry name" value="L,D-TRANSPEPTIDASE"/>
    <property type="match status" value="1"/>
</dbReference>
<dbReference type="CDD" id="cd16913">
    <property type="entry name" value="YkuD_like"/>
    <property type="match status" value="1"/>
</dbReference>
<comment type="similarity">
    <text evidence="2">Belongs to the YkuD family.</text>
</comment>
<keyword evidence="6 9" id="KW-0133">Cell shape</keyword>
<dbReference type="AlphaFoldDB" id="A0A509ECT3"/>
<dbReference type="UniPathway" id="UPA00219"/>
<dbReference type="Pfam" id="PF03734">
    <property type="entry name" value="YkuD"/>
    <property type="match status" value="1"/>
</dbReference>
<dbReference type="RefSeq" id="WP_142583342.1">
    <property type="nucleotide sequence ID" value="NZ_CABFPH010000032.1"/>
</dbReference>
<dbReference type="Gene3D" id="2.40.440.10">
    <property type="entry name" value="L,D-transpeptidase catalytic domain-like"/>
    <property type="match status" value="1"/>
</dbReference>
<evidence type="ECO:0000259" key="11">
    <source>
        <dbReference type="PROSITE" id="PS52029"/>
    </source>
</evidence>
<evidence type="ECO:0000256" key="1">
    <source>
        <dbReference type="ARBA" id="ARBA00004752"/>
    </source>
</evidence>
<proteinExistence type="inferred from homology"/>
<reference evidence="12 13" key="1">
    <citation type="submission" date="2019-06" db="EMBL/GenBank/DDBJ databases">
        <authorList>
            <person name="Rodrigo-Torres L."/>
            <person name="Arahal R. D."/>
            <person name="Lucena T."/>
        </authorList>
    </citation>
    <scope>NUCLEOTIDE SEQUENCE [LARGE SCALE GENOMIC DNA]</scope>
    <source>
        <strain evidence="12 13">SB0023/3</strain>
    </source>
</reference>
<dbReference type="OrthoDB" id="8446117at2"/>
<evidence type="ECO:0000256" key="7">
    <source>
        <dbReference type="ARBA" id="ARBA00022984"/>
    </source>
</evidence>
<dbReference type="EC" id="2.-.-.-" evidence="12"/>
<accession>A0A509ECT3</accession>
<sequence>MRVRVCAAALAAAAWTGATWVDAAWLGEARAQSRYAEPGQYGGGLIEYLVTGGAQDARGLAQAPGPVPRQPQAATVGYAYPPGSGDPLQSYSGAPRRHAALPPSGLYPQGNAYPPGGGYPQAGLYPQPEPQGEPQFAMREPPEERIGRGLDPRYARQEVAYDGPQRPGTIVVDTPNKYLYLVQPGGRALRYGIGVGRPGFTWAGLKTVSRKAEWPDWIPPAEMLARRPDLPRHMAGGPQNPLGARALYLGSSLYRIHGTNEPHTIGQSVSSGCIRMMNEDVTDLYDRVPIGTRVIVL</sequence>
<dbReference type="EMBL" id="CABFPH010000032">
    <property type="protein sequence ID" value="VUD71978.1"/>
    <property type="molecule type" value="Genomic_DNA"/>
</dbReference>
<dbReference type="GO" id="GO:0005576">
    <property type="term" value="C:extracellular region"/>
    <property type="evidence" value="ECO:0007669"/>
    <property type="project" value="TreeGrafter"/>
</dbReference>
<name>A0A509ECT3_9HYPH</name>
<feature type="chain" id="PRO_5021447154" evidence="10">
    <location>
        <begin position="24"/>
        <end position="297"/>
    </location>
</feature>
<dbReference type="Proteomes" id="UP000410984">
    <property type="component" value="Unassembled WGS sequence"/>
</dbReference>
<keyword evidence="5" id="KW-0378">Hydrolase</keyword>
<evidence type="ECO:0000313" key="12">
    <source>
        <dbReference type="EMBL" id="VUD71978.1"/>
    </source>
</evidence>
<feature type="active site" description="Nucleophile" evidence="9">
    <location>
        <position position="273"/>
    </location>
</feature>
<dbReference type="PANTHER" id="PTHR30582:SF24">
    <property type="entry name" value="L,D-TRANSPEPTIDASE ERFK_SRFK-RELATED"/>
    <property type="match status" value="1"/>
</dbReference>
<keyword evidence="13" id="KW-1185">Reference proteome</keyword>
<evidence type="ECO:0000256" key="2">
    <source>
        <dbReference type="ARBA" id="ARBA00005992"/>
    </source>
</evidence>
<keyword evidence="4 12" id="KW-0808">Transferase</keyword>
<dbReference type="PROSITE" id="PS52029">
    <property type="entry name" value="LD_TPASE"/>
    <property type="match status" value="1"/>
</dbReference>
<keyword evidence="7 9" id="KW-0573">Peptidoglycan synthesis</keyword>
<feature type="domain" description="L,D-TPase catalytic" evidence="11">
    <location>
        <begin position="168"/>
        <end position="297"/>
    </location>
</feature>
<comment type="pathway">
    <text evidence="1 9">Cell wall biogenesis; peptidoglycan biosynthesis.</text>
</comment>
<dbReference type="GO" id="GO:0071972">
    <property type="term" value="F:peptidoglycan L,D-transpeptidase activity"/>
    <property type="evidence" value="ECO:0007669"/>
    <property type="project" value="TreeGrafter"/>
</dbReference>
<gene>
    <name evidence="12" type="primary">erfK_3</name>
    <name evidence="12" type="ORF">MET9862_02570</name>
</gene>
<dbReference type="InterPro" id="IPR005490">
    <property type="entry name" value="LD_TPept_cat_dom"/>
</dbReference>
<protein>
    <submittedName>
        <fullName evidence="12">Putative L,D-transpeptidase ErfK/SrfK</fullName>
        <ecNumber evidence="12">2.-.-.-</ecNumber>
    </submittedName>
</protein>